<dbReference type="InterPro" id="IPR003115">
    <property type="entry name" value="ParB_N"/>
</dbReference>
<dbReference type="RefSeq" id="WP_011425276.1">
    <property type="nucleotide sequence ID" value="NC_007761.1"/>
</dbReference>
<name>Q2K8P9_RHIEC</name>
<dbReference type="OrthoDB" id="9813122at2"/>
<organism evidence="4 5">
    <name type="scientific">Rhizobium etli (strain ATCC 51251 / DSM 11541 / JCM 21823 / NBRC 15573 / CFN 42)</name>
    <dbReference type="NCBI Taxonomy" id="347834"/>
    <lineage>
        <taxon>Bacteria</taxon>
        <taxon>Pseudomonadati</taxon>
        <taxon>Pseudomonadota</taxon>
        <taxon>Alphaproteobacteria</taxon>
        <taxon>Hyphomicrobiales</taxon>
        <taxon>Rhizobiaceae</taxon>
        <taxon>Rhizobium/Agrobacterium group</taxon>
        <taxon>Rhizobium</taxon>
    </lineage>
</organism>
<protein>
    <submittedName>
        <fullName evidence="4">Plasmid stabilization protein</fullName>
    </submittedName>
</protein>
<dbReference type="NCBIfam" id="TIGR00180">
    <property type="entry name" value="parB_part"/>
    <property type="match status" value="1"/>
</dbReference>
<dbReference type="GO" id="GO:0007059">
    <property type="term" value="P:chromosome segregation"/>
    <property type="evidence" value="ECO:0007669"/>
    <property type="project" value="TreeGrafter"/>
</dbReference>
<dbReference type="SUPFAM" id="SSF109709">
    <property type="entry name" value="KorB DNA-binding domain-like"/>
    <property type="match status" value="1"/>
</dbReference>
<dbReference type="GO" id="GO:0003677">
    <property type="term" value="F:DNA binding"/>
    <property type="evidence" value="ECO:0007669"/>
    <property type="project" value="InterPro"/>
</dbReference>
<dbReference type="CDD" id="cd16406">
    <property type="entry name" value="ParB_N_like"/>
    <property type="match status" value="1"/>
</dbReference>
<gene>
    <name evidence="4" type="ordered locus">RHE_CH02002</name>
</gene>
<comment type="similarity">
    <text evidence="1">Belongs to the ParB family.</text>
</comment>
<dbReference type="AlphaFoldDB" id="Q2K8P9"/>
<accession>Q2K8P9</accession>
<evidence type="ECO:0000256" key="1">
    <source>
        <dbReference type="ARBA" id="ARBA00006295"/>
    </source>
</evidence>
<dbReference type="KEGG" id="ret:RHE_CH02002"/>
<dbReference type="PANTHER" id="PTHR33375:SF7">
    <property type="entry name" value="CHROMOSOME 2-PARTITIONING PROTEIN PARB-RELATED"/>
    <property type="match status" value="1"/>
</dbReference>
<evidence type="ECO:0000313" key="5">
    <source>
        <dbReference type="Proteomes" id="UP000001936"/>
    </source>
</evidence>
<dbReference type="PROSITE" id="PS50885">
    <property type="entry name" value="HAMP"/>
    <property type="match status" value="1"/>
</dbReference>
<feature type="region of interest" description="Disordered" evidence="2">
    <location>
        <begin position="404"/>
        <end position="424"/>
    </location>
</feature>
<dbReference type="Gene3D" id="1.10.10.2830">
    <property type="match status" value="1"/>
</dbReference>
<dbReference type="Pfam" id="PF17762">
    <property type="entry name" value="HTH_ParB"/>
    <property type="match status" value="1"/>
</dbReference>
<dbReference type="PANTHER" id="PTHR33375">
    <property type="entry name" value="CHROMOSOME-PARTITIONING PROTEIN PARB-RELATED"/>
    <property type="match status" value="1"/>
</dbReference>
<dbReference type="FunFam" id="1.10.10.2830:FF:000001">
    <property type="entry name" value="Chromosome partitioning protein ParB"/>
    <property type="match status" value="1"/>
</dbReference>
<dbReference type="InterPro" id="IPR003660">
    <property type="entry name" value="HAMP_dom"/>
</dbReference>
<dbReference type="EMBL" id="CP000133">
    <property type="protein sequence ID" value="ABC90787.1"/>
    <property type="molecule type" value="Genomic_DNA"/>
</dbReference>
<proteinExistence type="inferred from homology"/>
<dbReference type="Gene3D" id="3.90.1530.30">
    <property type="match status" value="1"/>
</dbReference>
<dbReference type="GO" id="GO:0016020">
    <property type="term" value="C:membrane"/>
    <property type="evidence" value="ECO:0007669"/>
    <property type="project" value="InterPro"/>
</dbReference>
<evidence type="ECO:0000256" key="2">
    <source>
        <dbReference type="SAM" id="MobiDB-lite"/>
    </source>
</evidence>
<dbReference type="GO" id="GO:0007165">
    <property type="term" value="P:signal transduction"/>
    <property type="evidence" value="ECO:0007669"/>
    <property type="project" value="InterPro"/>
</dbReference>
<dbReference type="Pfam" id="PF02195">
    <property type="entry name" value="ParB_N"/>
    <property type="match status" value="1"/>
</dbReference>
<dbReference type="InterPro" id="IPR036086">
    <property type="entry name" value="ParB/Sulfiredoxin_sf"/>
</dbReference>
<dbReference type="GO" id="GO:0005694">
    <property type="term" value="C:chromosome"/>
    <property type="evidence" value="ECO:0007669"/>
    <property type="project" value="TreeGrafter"/>
</dbReference>
<dbReference type="InterPro" id="IPR004437">
    <property type="entry name" value="ParB/RepB/Spo0J"/>
</dbReference>
<dbReference type="eggNOG" id="COG1475">
    <property type="taxonomic scope" value="Bacteria"/>
</dbReference>
<feature type="domain" description="HAMP" evidence="3">
    <location>
        <begin position="307"/>
        <end position="337"/>
    </location>
</feature>
<keyword evidence="5" id="KW-1185">Reference proteome</keyword>
<reference evidence="4 5" key="1">
    <citation type="journal article" date="2006" name="Proc. Natl. Acad. Sci. U.S.A.">
        <title>The partitioned Rhizobium etli genome: genetic and metabolic redundancy in seven interacting replicons.</title>
        <authorList>
            <person name="Gonzalez V."/>
            <person name="Santamaria R.I."/>
            <person name="Bustos P."/>
            <person name="Hernandez-Gonzalez I."/>
            <person name="Medrano-Soto A."/>
            <person name="Moreno-Hagelsieb G."/>
            <person name="Janga S.C."/>
            <person name="Ramirez M.A."/>
            <person name="Jimenez-Jacinto V."/>
            <person name="Collado-Vides J."/>
            <person name="Davila G."/>
        </authorList>
    </citation>
    <scope>NUCLEOTIDE SEQUENCE [LARGE SCALE GENOMIC DNA]</scope>
    <source>
        <strain evidence="5">ATCC 51251 / DSM 11541 / JCM 21823 / NBRC 15573 / CFN 42</strain>
    </source>
</reference>
<sequence length="650" mass="70621">MNTMTIATDTAAVHPLITIQHEDESIALNRLVSSAGNVRRVNATAGLSELADSIEAHGLIHKLTVRKGKKGRYEVIAGSRRLGALRLLAKEGRLAEDAPIPCTLRNGEDVTELSLAENVQREAMHVVDEIVAFRDLAEGGMAPESIAARFGQSVITVRQRLKLANLSPKVLDVLREDGMSLEQARALALSDSHEEQERVWFETVSYNRDPRSLRAMLTREHVRSSDRLARLVGLEAYEAAGGGIVRDLFNEDSGIFLTDQPLLVRLAMEVLERAAEPLKIEGWGWVETSLDASVAYGGVYGRIYPQTRDLTDDEQAELAALGESFDEMQAQLEGYEEADPAIEADKMRLAEIEGRIRAIQSGTKTYDPREQALAGCKVYVDQFGAVQVGRGYVKAEGREALEQLRRGEAGNEEDGEVPAASAPEPEAGYSAALVEELTAIRTAAMRVELANRPAVALAALLYPLVGRIFHSGYTSYDAAVEVNGQRRELAPSIKEPGEARALSAWQAMKEAWGDILPGAAADLWTWLLDQPTDKLLELLAFVTAANLNGVKGKHDQSRTRLDNAEQVAVAVGLDMRSHWTADATFLNRLSKAGIAEVLDEAGCAAQVVRVIEKAPKAEAVAEAEKQLAGKGWLPVHLRSEGHGALPEASV</sequence>
<dbReference type="SUPFAM" id="SSF110849">
    <property type="entry name" value="ParB/Sulfiredoxin"/>
    <property type="match status" value="1"/>
</dbReference>
<evidence type="ECO:0000259" key="3">
    <source>
        <dbReference type="PROSITE" id="PS50885"/>
    </source>
</evidence>
<dbReference type="HOGENOM" id="CLU_019174_1_0_5"/>
<dbReference type="SMART" id="SM00470">
    <property type="entry name" value="ParB"/>
    <property type="match status" value="1"/>
</dbReference>
<dbReference type="Proteomes" id="UP000001936">
    <property type="component" value="Chromosome"/>
</dbReference>
<dbReference type="InterPro" id="IPR041468">
    <property type="entry name" value="HTH_ParB/Spo0J"/>
</dbReference>
<dbReference type="InterPro" id="IPR050336">
    <property type="entry name" value="Chromosome_partition/occlusion"/>
</dbReference>
<evidence type="ECO:0000313" key="4">
    <source>
        <dbReference type="EMBL" id="ABC90787.1"/>
    </source>
</evidence>